<evidence type="ECO:0000313" key="3">
    <source>
        <dbReference type="EMBL" id="VDN15550.1"/>
    </source>
</evidence>
<dbReference type="Proteomes" id="UP000281553">
    <property type="component" value="Unassembled WGS sequence"/>
</dbReference>
<gene>
    <name evidence="3" type="ORF">DILT_LOCUS11381</name>
</gene>
<reference evidence="3 4" key="1">
    <citation type="submission" date="2018-11" db="EMBL/GenBank/DDBJ databases">
        <authorList>
            <consortium name="Pathogen Informatics"/>
        </authorList>
    </citation>
    <scope>NUCLEOTIDE SEQUENCE [LARGE SCALE GENOMIC DNA]</scope>
</reference>
<feature type="region of interest" description="Disordered" evidence="2">
    <location>
        <begin position="152"/>
        <end position="174"/>
    </location>
</feature>
<feature type="non-terminal residue" evidence="3">
    <location>
        <position position="174"/>
    </location>
</feature>
<dbReference type="OrthoDB" id="443402at2759"/>
<evidence type="ECO:0000256" key="1">
    <source>
        <dbReference type="SAM" id="Coils"/>
    </source>
</evidence>
<dbReference type="AlphaFoldDB" id="A0A3P7LQP5"/>
<feature type="coiled-coil region" evidence="1">
    <location>
        <begin position="99"/>
        <end position="133"/>
    </location>
</feature>
<keyword evidence="1" id="KW-0175">Coiled coil</keyword>
<protein>
    <submittedName>
        <fullName evidence="3">Uncharacterized protein</fullName>
    </submittedName>
</protein>
<dbReference type="EMBL" id="UYRU01062875">
    <property type="protein sequence ID" value="VDN15550.1"/>
    <property type="molecule type" value="Genomic_DNA"/>
</dbReference>
<evidence type="ECO:0000256" key="2">
    <source>
        <dbReference type="SAM" id="MobiDB-lite"/>
    </source>
</evidence>
<proteinExistence type="predicted"/>
<feature type="coiled-coil region" evidence="1">
    <location>
        <begin position="39"/>
        <end position="73"/>
    </location>
</feature>
<accession>A0A3P7LQP5</accession>
<sequence length="174" mass="19929">MKGPNKMSGVLLCKVYIIAELTKRVFMDHLAAMRSPEYAQLVRAEMQREEARRDALQERVRTLEEAIRRMHAEGSSLLTNFTKRLGILITTPAAFFAEARKLIKQHRALEEKISELHSEVSRLSAANQELVRRHQEEAARLQALLRPFTPTATGRSFPVSERPPLLPRAEPLRH</sequence>
<keyword evidence="4" id="KW-1185">Reference proteome</keyword>
<name>A0A3P7LQP5_DIBLA</name>
<evidence type="ECO:0000313" key="4">
    <source>
        <dbReference type="Proteomes" id="UP000281553"/>
    </source>
</evidence>
<organism evidence="3 4">
    <name type="scientific">Dibothriocephalus latus</name>
    <name type="common">Fish tapeworm</name>
    <name type="synonym">Diphyllobothrium latum</name>
    <dbReference type="NCBI Taxonomy" id="60516"/>
    <lineage>
        <taxon>Eukaryota</taxon>
        <taxon>Metazoa</taxon>
        <taxon>Spiralia</taxon>
        <taxon>Lophotrochozoa</taxon>
        <taxon>Platyhelminthes</taxon>
        <taxon>Cestoda</taxon>
        <taxon>Eucestoda</taxon>
        <taxon>Diphyllobothriidea</taxon>
        <taxon>Diphyllobothriidae</taxon>
        <taxon>Dibothriocephalus</taxon>
    </lineage>
</organism>